<name>A0ABP9Y0N6_9FUNG</name>
<sequence>MGRENTPASDSQKKYKGKEKATSSTGISDNITLDDYDLDDSGDNFMEPIVPYVSSKSRPSFKQGTYSSKPSASSSEPSASAKPYISSSKQSGPYSKPSGSSVQPGSSEDLPFKKIMAVKTTVNNIWKHEYLNPLHELVDSLRSFLNKLFKRKEKAKSVREKMQAEGYSDKDIKEAIRKQVYVPCNDMKSVVSKKNMSAAGALDDESRAQLNTFFPCYPEDDVIVSPYLWSSKKLKQPFPKRN</sequence>
<feature type="compositionally biased region" description="Polar residues" evidence="1">
    <location>
        <begin position="1"/>
        <end position="10"/>
    </location>
</feature>
<dbReference type="Proteomes" id="UP001476247">
    <property type="component" value="Unassembled WGS sequence"/>
</dbReference>
<feature type="compositionally biased region" description="Acidic residues" evidence="1">
    <location>
        <begin position="32"/>
        <end position="42"/>
    </location>
</feature>
<feature type="compositionally biased region" description="Low complexity" evidence="1">
    <location>
        <begin position="67"/>
        <end position="83"/>
    </location>
</feature>
<gene>
    <name evidence="2" type="ORF">HPULCUR_006001</name>
</gene>
<protein>
    <submittedName>
        <fullName evidence="2">Uncharacterized protein</fullName>
    </submittedName>
</protein>
<keyword evidence="3" id="KW-1185">Reference proteome</keyword>
<evidence type="ECO:0000313" key="2">
    <source>
        <dbReference type="EMBL" id="GAA5800565.1"/>
    </source>
</evidence>
<feature type="region of interest" description="Disordered" evidence="1">
    <location>
        <begin position="1"/>
        <end position="108"/>
    </location>
</feature>
<evidence type="ECO:0000313" key="3">
    <source>
        <dbReference type="Proteomes" id="UP001476247"/>
    </source>
</evidence>
<proteinExistence type="predicted"/>
<reference evidence="2 3" key="1">
    <citation type="submission" date="2024-04" db="EMBL/GenBank/DDBJ databases">
        <title>genome sequences of Mucor flavus KT1a and Helicostylum pulchrum KT1b strains isolation_sourced from the surface of a dry-aged beef.</title>
        <authorList>
            <person name="Toyotome T."/>
            <person name="Hosono M."/>
            <person name="Torimaru M."/>
            <person name="Fukuda K."/>
            <person name="Mikami N."/>
        </authorList>
    </citation>
    <scope>NUCLEOTIDE SEQUENCE [LARGE SCALE GENOMIC DNA]</scope>
    <source>
        <strain evidence="2 3">KT1b</strain>
    </source>
</reference>
<comment type="caution">
    <text evidence="2">The sequence shown here is derived from an EMBL/GenBank/DDBJ whole genome shotgun (WGS) entry which is preliminary data.</text>
</comment>
<evidence type="ECO:0000256" key="1">
    <source>
        <dbReference type="SAM" id="MobiDB-lite"/>
    </source>
</evidence>
<feature type="compositionally biased region" description="Polar residues" evidence="1">
    <location>
        <begin position="54"/>
        <end position="66"/>
    </location>
</feature>
<organism evidence="2 3">
    <name type="scientific">Helicostylum pulchrum</name>
    <dbReference type="NCBI Taxonomy" id="562976"/>
    <lineage>
        <taxon>Eukaryota</taxon>
        <taxon>Fungi</taxon>
        <taxon>Fungi incertae sedis</taxon>
        <taxon>Mucoromycota</taxon>
        <taxon>Mucoromycotina</taxon>
        <taxon>Mucoromycetes</taxon>
        <taxon>Mucorales</taxon>
        <taxon>Mucorineae</taxon>
        <taxon>Mucoraceae</taxon>
        <taxon>Helicostylum</taxon>
    </lineage>
</organism>
<accession>A0ABP9Y0N6</accession>
<dbReference type="EMBL" id="BAABUJ010000016">
    <property type="protein sequence ID" value="GAA5800565.1"/>
    <property type="molecule type" value="Genomic_DNA"/>
</dbReference>
<feature type="compositionally biased region" description="Polar residues" evidence="1">
    <location>
        <begin position="85"/>
        <end position="106"/>
    </location>
</feature>